<organism evidence="2 3">
    <name type="scientific">Symbiodinium pilosum</name>
    <name type="common">Dinoflagellate</name>
    <dbReference type="NCBI Taxonomy" id="2952"/>
    <lineage>
        <taxon>Eukaryota</taxon>
        <taxon>Sar</taxon>
        <taxon>Alveolata</taxon>
        <taxon>Dinophyceae</taxon>
        <taxon>Suessiales</taxon>
        <taxon>Symbiodiniaceae</taxon>
        <taxon>Symbiodinium</taxon>
    </lineage>
</organism>
<dbReference type="Pfam" id="PF00095">
    <property type="entry name" value="WAP"/>
    <property type="match status" value="1"/>
</dbReference>
<reference evidence="2" key="1">
    <citation type="submission" date="2021-02" db="EMBL/GenBank/DDBJ databases">
        <authorList>
            <person name="Dougan E. K."/>
            <person name="Rhodes N."/>
            <person name="Thang M."/>
            <person name="Chan C."/>
        </authorList>
    </citation>
    <scope>NUCLEOTIDE SEQUENCE</scope>
</reference>
<accession>A0A812M624</accession>
<evidence type="ECO:0000313" key="3">
    <source>
        <dbReference type="Proteomes" id="UP000649617"/>
    </source>
</evidence>
<comment type="caution">
    <text evidence="2">The sequence shown here is derived from an EMBL/GenBank/DDBJ whole genome shotgun (WGS) entry which is preliminary data.</text>
</comment>
<dbReference type="InterPro" id="IPR036645">
    <property type="entry name" value="Elafin-like_sf"/>
</dbReference>
<keyword evidence="3" id="KW-1185">Reference proteome</keyword>
<dbReference type="Gene3D" id="4.10.75.10">
    <property type="entry name" value="Elafin-like"/>
    <property type="match status" value="1"/>
</dbReference>
<dbReference type="Proteomes" id="UP000649617">
    <property type="component" value="Unassembled WGS sequence"/>
</dbReference>
<feature type="domain" description="WAP" evidence="1">
    <location>
        <begin position="2"/>
        <end position="34"/>
    </location>
</feature>
<proteinExistence type="predicted"/>
<protein>
    <recommendedName>
        <fullName evidence="1">WAP domain-containing protein</fullName>
    </recommendedName>
</protein>
<sequence length="121" mass="12994">MCVEECASHADCESLGKRGHWCCSNGCGHVCVTPLRAEAATSKAFIIIAALQRDADIAEIANVVPPPASKSELRSLRMLTLKYSHDSERDACQAFRQLSSIAKVSSVEWDGAPANCAETDL</sequence>
<dbReference type="InterPro" id="IPR008197">
    <property type="entry name" value="WAP_dom"/>
</dbReference>
<dbReference type="GO" id="GO:0005576">
    <property type="term" value="C:extracellular region"/>
    <property type="evidence" value="ECO:0007669"/>
    <property type="project" value="InterPro"/>
</dbReference>
<gene>
    <name evidence="2" type="ORF">SPIL2461_LOCUS4951</name>
</gene>
<dbReference type="AlphaFoldDB" id="A0A812M624"/>
<dbReference type="GO" id="GO:0030414">
    <property type="term" value="F:peptidase inhibitor activity"/>
    <property type="evidence" value="ECO:0007669"/>
    <property type="project" value="InterPro"/>
</dbReference>
<name>A0A812M624_SYMPI</name>
<dbReference type="EMBL" id="CAJNIZ010006803">
    <property type="protein sequence ID" value="CAE7252840.1"/>
    <property type="molecule type" value="Genomic_DNA"/>
</dbReference>
<dbReference type="OrthoDB" id="430126at2759"/>
<evidence type="ECO:0000313" key="2">
    <source>
        <dbReference type="EMBL" id="CAE7252840.1"/>
    </source>
</evidence>
<evidence type="ECO:0000259" key="1">
    <source>
        <dbReference type="Pfam" id="PF00095"/>
    </source>
</evidence>